<evidence type="ECO:0000259" key="2">
    <source>
        <dbReference type="Pfam" id="PF24804"/>
    </source>
</evidence>
<proteinExistence type="predicted"/>
<keyword evidence="1" id="KW-0732">Signal</keyword>
<protein>
    <recommendedName>
        <fullName evidence="2">DUF7705 domain-containing protein</fullName>
    </recommendedName>
</protein>
<evidence type="ECO:0000313" key="4">
    <source>
        <dbReference type="Proteomes" id="UP001314170"/>
    </source>
</evidence>
<sequence length="83" mass="9334">MEKVWFCILAFSFLEFDAITRTEYMSAIGDPGMRRDSLRVAIEAWNQCNEVSEEVSGVGIKIIHMVDERDKKLGISNGSYGGN</sequence>
<dbReference type="Proteomes" id="UP001314170">
    <property type="component" value="Unassembled WGS sequence"/>
</dbReference>
<name>A0AAV1SJ67_9ROSI</name>
<accession>A0AAV1SJ67</accession>
<dbReference type="InterPro" id="IPR056122">
    <property type="entry name" value="DUF7705"/>
</dbReference>
<feature type="chain" id="PRO_5043471993" description="DUF7705 domain-containing protein" evidence="1">
    <location>
        <begin position="23"/>
        <end position="83"/>
    </location>
</feature>
<dbReference type="Pfam" id="PF24804">
    <property type="entry name" value="DUF7705"/>
    <property type="match status" value="1"/>
</dbReference>
<feature type="domain" description="DUF7705" evidence="2">
    <location>
        <begin position="25"/>
        <end position="59"/>
    </location>
</feature>
<evidence type="ECO:0000256" key="1">
    <source>
        <dbReference type="SAM" id="SignalP"/>
    </source>
</evidence>
<dbReference type="AlphaFoldDB" id="A0AAV1SJ67"/>
<dbReference type="PANTHER" id="PTHR33916:SF7">
    <property type="entry name" value="NEPROSIN DOMAIN-CONTAINING PROTEIN"/>
    <property type="match status" value="1"/>
</dbReference>
<dbReference type="EMBL" id="CAWUPB010001189">
    <property type="protein sequence ID" value="CAK7351753.1"/>
    <property type="molecule type" value="Genomic_DNA"/>
</dbReference>
<reference evidence="3 4" key="1">
    <citation type="submission" date="2024-01" db="EMBL/GenBank/DDBJ databases">
        <authorList>
            <person name="Waweru B."/>
        </authorList>
    </citation>
    <scope>NUCLEOTIDE SEQUENCE [LARGE SCALE GENOMIC DNA]</scope>
</reference>
<organism evidence="3 4">
    <name type="scientific">Dovyalis caffra</name>
    <dbReference type="NCBI Taxonomy" id="77055"/>
    <lineage>
        <taxon>Eukaryota</taxon>
        <taxon>Viridiplantae</taxon>
        <taxon>Streptophyta</taxon>
        <taxon>Embryophyta</taxon>
        <taxon>Tracheophyta</taxon>
        <taxon>Spermatophyta</taxon>
        <taxon>Magnoliopsida</taxon>
        <taxon>eudicotyledons</taxon>
        <taxon>Gunneridae</taxon>
        <taxon>Pentapetalae</taxon>
        <taxon>rosids</taxon>
        <taxon>fabids</taxon>
        <taxon>Malpighiales</taxon>
        <taxon>Salicaceae</taxon>
        <taxon>Flacourtieae</taxon>
        <taxon>Dovyalis</taxon>
    </lineage>
</organism>
<comment type="caution">
    <text evidence="3">The sequence shown here is derived from an EMBL/GenBank/DDBJ whole genome shotgun (WGS) entry which is preliminary data.</text>
</comment>
<dbReference type="PANTHER" id="PTHR33916">
    <property type="entry name" value="EXPANSIN-LIKE EG45 DOMAIN-CONTAINING PROTEIN"/>
    <property type="match status" value="1"/>
</dbReference>
<evidence type="ECO:0000313" key="3">
    <source>
        <dbReference type="EMBL" id="CAK7351753.1"/>
    </source>
</evidence>
<keyword evidence="4" id="KW-1185">Reference proteome</keyword>
<gene>
    <name evidence="3" type="ORF">DCAF_LOCUS23980</name>
</gene>
<feature type="signal peptide" evidence="1">
    <location>
        <begin position="1"/>
        <end position="22"/>
    </location>
</feature>